<dbReference type="GO" id="GO:0060003">
    <property type="term" value="P:copper ion export"/>
    <property type="evidence" value="ECO:0007669"/>
    <property type="project" value="TreeGrafter"/>
</dbReference>
<sequence length="324" mass="36442">MKNLLFIVSMLTVMQATTVEQLFNVKTVKVVSKHIEKSRTYNGYAEIIDENIYTIALTQDGFIKGLTTANIYDKVKKSEKLFDIYSPEVYKTQIELLSAKSVSRSLAKHMETKLELYDVSKRNINRIKKSNRASKYLPFYSPYSGIVIEKSITEGSAVKKGMEVYKLADLSSLWIVAKAYEADRAYIQKGSKVQVTFNGDANVYNASVDFVYPIVDKVNKTIDFRITLANKEGKIQPNSYATIKSISQKLNTLVLPTTAVVTKGDKHLVFVLGEYEGEYKSKVIKAKRVSSTEFQILSGLKEGDEVVNNSLFLIDSDIVINGEE</sequence>
<dbReference type="Pfam" id="PF25973">
    <property type="entry name" value="BSH_CzcB"/>
    <property type="match status" value="1"/>
</dbReference>
<dbReference type="InterPro" id="IPR058792">
    <property type="entry name" value="Beta-barrel_RND_2"/>
</dbReference>
<dbReference type="Gene3D" id="2.40.420.20">
    <property type="match status" value="1"/>
</dbReference>
<dbReference type="Pfam" id="PF25954">
    <property type="entry name" value="Beta-barrel_RND_2"/>
    <property type="match status" value="1"/>
</dbReference>
<dbReference type="GO" id="GO:0015679">
    <property type="term" value="P:plasma membrane copper ion transport"/>
    <property type="evidence" value="ECO:0007669"/>
    <property type="project" value="TreeGrafter"/>
</dbReference>
<dbReference type="InterPro" id="IPR058647">
    <property type="entry name" value="BSH_CzcB-like"/>
</dbReference>
<proteinExistence type="predicted"/>
<dbReference type="SUPFAM" id="SSF111369">
    <property type="entry name" value="HlyD-like secretion proteins"/>
    <property type="match status" value="1"/>
</dbReference>
<dbReference type="PANTHER" id="PTHR30097">
    <property type="entry name" value="CATION EFFLUX SYSTEM PROTEIN CUSB"/>
    <property type="match status" value="1"/>
</dbReference>
<evidence type="ECO:0000259" key="3">
    <source>
        <dbReference type="Pfam" id="PF25973"/>
    </source>
</evidence>
<accession>A0A6S6TXE2</accession>
<dbReference type="AlphaFoldDB" id="A0A6S6TXE2"/>
<evidence type="ECO:0000313" key="4">
    <source>
        <dbReference type="EMBL" id="CAA6821420.1"/>
    </source>
</evidence>
<evidence type="ECO:0000256" key="1">
    <source>
        <dbReference type="ARBA" id="ARBA00022448"/>
    </source>
</evidence>
<dbReference type="GO" id="GO:0030288">
    <property type="term" value="C:outer membrane-bounded periplasmic space"/>
    <property type="evidence" value="ECO:0007669"/>
    <property type="project" value="TreeGrafter"/>
</dbReference>
<reference evidence="4" key="1">
    <citation type="submission" date="2020-01" db="EMBL/GenBank/DDBJ databases">
        <authorList>
            <person name="Meier V. D."/>
            <person name="Meier V D."/>
        </authorList>
    </citation>
    <scope>NUCLEOTIDE SEQUENCE</scope>
    <source>
        <strain evidence="4">HLG_WM_MAG_05</strain>
    </source>
</reference>
<dbReference type="PANTHER" id="PTHR30097:SF15">
    <property type="entry name" value="CATION EFFLUX SYSTEM PROTEIN CUSB"/>
    <property type="match status" value="1"/>
</dbReference>
<dbReference type="EMBL" id="CACVAU010000063">
    <property type="protein sequence ID" value="CAA6821420.1"/>
    <property type="molecule type" value="Genomic_DNA"/>
</dbReference>
<keyword evidence="1" id="KW-0813">Transport</keyword>
<dbReference type="InterPro" id="IPR051909">
    <property type="entry name" value="MFP_Cation_Efflux"/>
</dbReference>
<gene>
    <name evidence="4" type="ORF">HELGO_WM5503</name>
</gene>
<dbReference type="Gene3D" id="2.40.30.170">
    <property type="match status" value="1"/>
</dbReference>
<protein>
    <submittedName>
        <fullName evidence="4">Probable Co/Zn/Cd efflux system membrane fusion protein</fullName>
    </submittedName>
</protein>
<evidence type="ECO:0000259" key="2">
    <source>
        <dbReference type="Pfam" id="PF25954"/>
    </source>
</evidence>
<name>A0A6S6TXE2_9BACT</name>
<organism evidence="4">
    <name type="scientific">uncultured Sulfurovum sp</name>
    <dbReference type="NCBI Taxonomy" id="269237"/>
    <lineage>
        <taxon>Bacteria</taxon>
        <taxon>Pseudomonadati</taxon>
        <taxon>Campylobacterota</taxon>
        <taxon>Epsilonproteobacteria</taxon>
        <taxon>Campylobacterales</taxon>
        <taxon>Sulfurovaceae</taxon>
        <taxon>Sulfurovum</taxon>
        <taxon>environmental samples</taxon>
    </lineage>
</organism>
<feature type="domain" description="CusB-like beta-barrel" evidence="2">
    <location>
        <begin position="173"/>
        <end position="246"/>
    </location>
</feature>
<feature type="domain" description="CzcB-like barrel-sandwich hybrid" evidence="3">
    <location>
        <begin position="68"/>
        <end position="169"/>
    </location>
</feature>
<dbReference type="GO" id="GO:0046914">
    <property type="term" value="F:transition metal ion binding"/>
    <property type="evidence" value="ECO:0007669"/>
    <property type="project" value="TreeGrafter"/>
</dbReference>